<keyword evidence="6" id="KW-0175">Coiled coil</keyword>
<proteinExistence type="predicted"/>
<comment type="caution">
    <text evidence="9">The sequence shown here is derived from an EMBL/GenBank/DDBJ whole genome shotgun (WGS) entry which is preliminary data.</text>
</comment>
<keyword evidence="2 7" id="KW-0812">Transmembrane</keyword>
<dbReference type="Pfam" id="PF08239">
    <property type="entry name" value="SH3_3"/>
    <property type="match status" value="1"/>
</dbReference>
<dbReference type="PANTHER" id="PTHR34408:SF1">
    <property type="entry name" value="GLYCOSYL HYDROLASE FAMILY 19 DOMAIN-CONTAINING PROTEIN HI_1415"/>
    <property type="match status" value="1"/>
</dbReference>
<evidence type="ECO:0000313" key="9">
    <source>
        <dbReference type="EMBL" id="EMS78776.1"/>
    </source>
</evidence>
<evidence type="ECO:0000256" key="4">
    <source>
        <dbReference type="ARBA" id="ARBA00022989"/>
    </source>
</evidence>
<keyword evidence="4 7" id="KW-1133">Transmembrane helix</keyword>
<evidence type="ECO:0000256" key="1">
    <source>
        <dbReference type="ARBA" id="ARBA00004167"/>
    </source>
</evidence>
<dbReference type="InterPro" id="IPR052354">
    <property type="entry name" value="Cell_Wall_Dynamics_Protein"/>
</dbReference>
<dbReference type="PROSITE" id="PS51781">
    <property type="entry name" value="SH3B"/>
    <property type="match status" value="1"/>
</dbReference>
<dbReference type="Proteomes" id="UP000014216">
    <property type="component" value="Unassembled WGS sequence"/>
</dbReference>
<evidence type="ECO:0000256" key="3">
    <source>
        <dbReference type="ARBA" id="ARBA00022729"/>
    </source>
</evidence>
<feature type="domain" description="SH3b" evidence="8">
    <location>
        <begin position="24"/>
        <end position="88"/>
    </location>
</feature>
<evidence type="ECO:0000256" key="2">
    <source>
        <dbReference type="ARBA" id="ARBA00022692"/>
    </source>
</evidence>
<keyword evidence="5 7" id="KW-0472">Membrane</keyword>
<organism evidence="9 10">
    <name type="scientific">Desulfotignum phosphitoxidans DSM 13687</name>
    <dbReference type="NCBI Taxonomy" id="1286635"/>
    <lineage>
        <taxon>Bacteria</taxon>
        <taxon>Pseudomonadati</taxon>
        <taxon>Thermodesulfobacteriota</taxon>
        <taxon>Desulfobacteria</taxon>
        <taxon>Desulfobacterales</taxon>
        <taxon>Desulfobacteraceae</taxon>
        <taxon>Desulfotignum</taxon>
    </lineage>
</organism>
<keyword evidence="3" id="KW-0732">Signal</keyword>
<name>S0G4E7_9BACT</name>
<gene>
    <name evidence="9" type="ORF">Dpo_7c02520</name>
</gene>
<feature type="coiled-coil region" evidence="6">
    <location>
        <begin position="94"/>
        <end position="166"/>
    </location>
</feature>
<dbReference type="PANTHER" id="PTHR34408">
    <property type="entry name" value="FAMILY PROTEIN, PUTATIVE-RELATED"/>
    <property type="match status" value="1"/>
</dbReference>
<evidence type="ECO:0000256" key="7">
    <source>
        <dbReference type="SAM" id="Phobius"/>
    </source>
</evidence>
<dbReference type="Gene3D" id="2.30.30.40">
    <property type="entry name" value="SH3 Domains"/>
    <property type="match status" value="1"/>
</dbReference>
<dbReference type="EMBL" id="APJX01000007">
    <property type="protein sequence ID" value="EMS78776.1"/>
    <property type="molecule type" value="Genomic_DNA"/>
</dbReference>
<dbReference type="SMART" id="SM00287">
    <property type="entry name" value="SH3b"/>
    <property type="match status" value="1"/>
</dbReference>
<accession>S0G4E7</accession>
<dbReference type="InterPro" id="IPR003646">
    <property type="entry name" value="SH3-like_bac-type"/>
</dbReference>
<sequence>MRLFSFLLVSLILVFSTVAGYSQSRTGYVTDRLILTFRQGPGPSYPVVKTLESDTRMTLLDEQGGYYKVRLSSGDTGWVEQQFVTFDTPKSQIIQQMKQEHAALKKQFTELSTAHEQLKNKLATMSENTEDLYQVLEKNKRLENENQQLAARVAALENESENLFKTRMIKWFLAGFGVIFIGWILGQTVSGRNRRQSSLLQ</sequence>
<comment type="subcellular location">
    <subcellularLocation>
        <location evidence="1">Membrane</location>
        <topology evidence="1">Single-pass membrane protein</topology>
    </subcellularLocation>
</comment>
<reference evidence="9 10" key="1">
    <citation type="journal article" date="2013" name="Genome Announc.">
        <title>Draft Genome Sequence of Desulfotignum phosphitoxidans DSM 13687 Strain FiPS-3.</title>
        <authorList>
            <person name="Poehlein A."/>
            <person name="Daniel R."/>
            <person name="Simeonova D.D."/>
        </authorList>
    </citation>
    <scope>NUCLEOTIDE SEQUENCE [LARGE SCALE GENOMIC DNA]</scope>
    <source>
        <strain evidence="9 10">DSM 13687</strain>
    </source>
</reference>
<dbReference type="AlphaFoldDB" id="S0G4E7"/>
<feature type="transmembrane region" description="Helical" evidence="7">
    <location>
        <begin position="168"/>
        <end position="186"/>
    </location>
</feature>
<evidence type="ECO:0000259" key="8">
    <source>
        <dbReference type="PROSITE" id="PS51781"/>
    </source>
</evidence>
<dbReference type="OrthoDB" id="5418566at2"/>
<dbReference type="GO" id="GO:0016020">
    <property type="term" value="C:membrane"/>
    <property type="evidence" value="ECO:0007669"/>
    <property type="project" value="UniProtKB-SubCell"/>
</dbReference>
<evidence type="ECO:0000313" key="10">
    <source>
        <dbReference type="Proteomes" id="UP000014216"/>
    </source>
</evidence>
<dbReference type="RefSeq" id="WP_006967285.1">
    <property type="nucleotide sequence ID" value="NZ_APJX01000007.1"/>
</dbReference>
<evidence type="ECO:0000256" key="5">
    <source>
        <dbReference type="ARBA" id="ARBA00023136"/>
    </source>
</evidence>
<keyword evidence="10" id="KW-1185">Reference proteome</keyword>
<dbReference type="InterPro" id="IPR016476">
    <property type="entry name" value="SH3_dom_pro"/>
</dbReference>
<dbReference type="NCBIfam" id="TIGR04211">
    <property type="entry name" value="SH3_and_anchor"/>
    <property type="match status" value="1"/>
</dbReference>
<protein>
    <submittedName>
        <fullName evidence="9">SH3 domain-containing protein</fullName>
    </submittedName>
</protein>
<evidence type="ECO:0000256" key="6">
    <source>
        <dbReference type="SAM" id="Coils"/>
    </source>
</evidence>